<dbReference type="EMBL" id="CM047580">
    <property type="protein sequence ID" value="KAI9922514.1"/>
    <property type="molecule type" value="Genomic_DNA"/>
</dbReference>
<name>A0ACC0WUR8_9STRA</name>
<comment type="caution">
    <text evidence="1">The sequence shown here is derived from an EMBL/GenBank/DDBJ whole genome shotgun (WGS) entry which is preliminary data.</text>
</comment>
<protein>
    <submittedName>
        <fullName evidence="1">Uncharacterized protein</fullName>
    </submittedName>
</protein>
<evidence type="ECO:0000313" key="1">
    <source>
        <dbReference type="EMBL" id="KAI9922514.1"/>
    </source>
</evidence>
<gene>
    <name evidence="1" type="ORF">PsorP6_000420</name>
</gene>
<proteinExistence type="predicted"/>
<dbReference type="Proteomes" id="UP001163321">
    <property type="component" value="Chromosome 1"/>
</dbReference>
<sequence length="129" mass="14359">MTDWSGRFTLDMGGRVMQLHPNKVLGIIGDQEDFTVEILRFSHDKRIIGSTSHTNKVHFWDVGYLFELDDDVEVDTGEKNEEKGASSMTVDTEMQEADSDSDSDDSDMGNAAGGRRVFATANAKFFSDL</sequence>
<evidence type="ECO:0000313" key="2">
    <source>
        <dbReference type="Proteomes" id="UP001163321"/>
    </source>
</evidence>
<organism evidence="1 2">
    <name type="scientific">Peronosclerospora sorghi</name>
    <dbReference type="NCBI Taxonomy" id="230839"/>
    <lineage>
        <taxon>Eukaryota</taxon>
        <taxon>Sar</taxon>
        <taxon>Stramenopiles</taxon>
        <taxon>Oomycota</taxon>
        <taxon>Peronosporomycetes</taxon>
        <taxon>Peronosporales</taxon>
        <taxon>Peronosporaceae</taxon>
        <taxon>Peronosclerospora</taxon>
    </lineage>
</organism>
<keyword evidence="2" id="KW-1185">Reference proteome</keyword>
<reference evidence="1 2" key="1">
    <citation type="journal article" date="2022" name="bioRxiv">
        <title>The genome of the oomycete Peronosclerospora sorghi, a cosmopolitan pathogen of maize and sorghum, is inflated with dispersed pseudogenes.</title>
        <authorList>
            <person name="Fletcher K."/>
            <person name="Martin F."/>
            <person name="Isakeit T."/>
            <person name="Cavanaugh K."/>
            <person name="Magill C."/>
            <person name="Michelmore R."/>
        </authorList>
    </citation>
    <scope>NUCLEOTIDE SEQUENCE [LARGE SCALE GENOMIC DNA]</scope>
    <source>
        <strain evidence="1">P6</strain>
    </source>
</reference>
<accession>A0ACC0WUR8</accession>